<name>A0A919QKB0_9ACTN</name>
<comment type="caution">
    <text evidence="1">The sequence shown here is derived from an EMBL/GenBank/DDBJ whole genome shotgun (WGS) entry which is preliminary data.</text>
</comment>
<sequence>MSNKYAVAIEDLAVEGPELSDEQLLAVRGGLRLRAGYSTCTPCGYDCD</sequence>
<dbReference type="Proteomes" id="UP000640052">
    <property type="component" value="Unassembled WGS sequence"/>
</dbReference>
<gene>
    <name evidence="1" type="ORF">Aph01nite_60570</name>
</gene>
<protein>
    <submittedName>
        <fullName evidence="1">Uncharacterized protein</fullName>
    </submittedName>
</protein>
<evidence type="ECO:0000313" key="1">
    <source>
        <dbReference type="EMBL" id="GIH27747.1"/>
    </source>
</evidence>
<reference evidence="1" key="1">
    <citation type="submission" date="2021-01" db="EMBL/GenBank/DDBJ databases">
        <title>Whole genome shotgun sequence of Acrocarpospora phusangensis NBRC 108782.</title>
        <authorList>
            <person name="Komaki H."/>
            <person name="Tamura T."/>
        </authorList>
    </citation>
    <scope>NUCLEOTIDE SEQUENCE</scope>
    <source>
        <strain evidence="1">NBRC 108782</strain>
    </source>
</reference>
<organism evidence="1 2">
    <name type="scientific">Acrocarpospora phusangensis</name>
    <dbReference type="NCBI Taxonomy" id="1070424"/>
    <lineage>
        <taxon>Bacteria</taxon>
        <taxon>Bacillati</taxon>
        <taxon>Actinomycetota</taxon>
        <taxon>Actinomycetes</taxon>
        <taxon>Streptosporangiales</taxon>
        <taxon>Streptosporangiaceae</taxon>
        <taxon>Acrocarpospora</taxon>
    </lineage>
</organism>
<dbReference type="RefSeq" id="WP_204044395.1">
    <property type="nucleotide sequence ID" value="NZ_BOOA01000062.1"/>
</dbReference>
<accession>A0A919QKB0</accession>
<evidence type="ECO:0000313" key="2">
    <source>
        <dbReference type="Proteomes" id="UP000640052"/>
    </source>
</evidence>
<dbReference type="EMBL" id="BOOA01000062">
    <property type="protein sequence ID" value="GIH27747.1"/>
    <property type="molecule type" value="Genomic_DNA"/>
</dbReference>
<dbReference type="AlphaFoldDB" id="A0A919QKB0"/>
<proteinExistence type="predicted"/>
<keyword evidence="2" id="KW-1185">Reference proteome</keyword>